<sequence length="229" mass="25693">MSTQRAESLDEILIAEYLRRHPDFFLRQRELAAELHIPHDVRPARSLIEYQVQVLRDETARLRARLDELLRIARSNDRLMRQLHRLTLELLDADSLETVCDALRQSLQQSFHVDAVHIILITALPAQANASVWPPDHPSAARLAKLLGGDRPICGRLNDEDMRLAFGELATGVKSAALIPLADGATQGLLAIGSHNPKHYRPDQGTIFLRQLGALLERAIQRHLSASRA</sequence>
<dbReference type="PANTHER" id="PTHR38765:SF1">
    <property type="entry name" value="DUF484 DOMAIN-CONTAINING PROTEIN"/>
    <property type="match status" value="1"/>
</dbReference>
<dbReference type="Gene3D" id="3.30.450.40">
    <property type="match status" value="1"/>
</dbReference>
<dbReference type="PANTHER" id="PTHR38765">
    <property type="entry name" value="DUF484 DOMAIN-CONTAINING PROTEIN"/>
    <property type="match status" value="1"/>
</dbReference>
<evidence type="ECO:0000313" key="1">
    <source>
        <dbReference type="EMBL" id="EAR20815.1"/>
    </source>
</evidence>
<name>A4BTZ4_9GAMM</name>
<dbReference type="InterPro" id="IPR007435">
    <property type="entry name" value="DUF484"/>
</dbReference>
<gene>
    <name evidence="1" type="ORF">NB231_11079</name>
</gene>
<comment type="caution">
    <text evidence="1">The sequence shown here is derived from an EMBL/GenBank/DDBJ whole genome shotgun (WGS) entry which is preliminary data.</text>
</comment>
<dbReference type="HOGENOM" id="CLU_073320_1_1_6"/>
<accession>A4BTZ4</accession>
<dbReference type="AlphaFoldDB" id="A4BTZ4"/>
<organism evidence="1 2">
    <name type="scientific">Nitrococcus mobilis Nb-231</name>
    <dbReference type="NCBI Taxonomy" id="314278"/>
    <lineage>
        <taxon>Bacteria</taxon>
        <taxon>Pseudomonadati</taxon>
        <taxon>Pseudomonadota</taxon>
        <taxon>Gammaproteobacteria</taxon>
        <taxon>Chromatiales</taxon>
        <taxon>Ectothiorhodospiraceae</taxon>
        <taxon>Nitrococcus</taxon>
    </lineage>
</organism>
<dbReference type="STRING" id="314278.NB231_11079"/>
<dbReference type="RefSeq" id="WP_005002545.1">
    <property type="nucleotide sequence ID" value="NZ_CH672427.1"/>
</dbReference>
<keyword evidence="2" id="KW-1185">Reference proteome</keyword>
<dbReference type="Proteomes" id="UP000003374">
    <property type="component" value="Unassembled WGS sequence"/>
</dbReference>
<evidence type="ECO:0008006" key="3">
    <source>
        <dbReference type="Google" id="ProtNLM"/>
    </source>
</evidence>
<dbReference type="EMBL" id="AAOF01000016">
    <property type="protein sequence ID" value="EAR20815.1"/>
    <property type="molecule type" value="Genomic_DNA"/>
</dbReference>
<dbReference type="OrthoDB" id="8525200at2"/>
<dbReference type="eggNOG" id="COG3159">
    <property type="taxonomic scope" value="Bacteria"/>
</dbReference>
<dbReference type="SUPFAM" id="SSF55781">
    <property type="entry name" value="GAF domain-like"/>
    <property type="match status" value="1"/>
</dbReference>
<dbReference type="Pfam" id="PF04340">
    <property type="entry name" value="DUF484"/>
    <property type="match status" value="1"/>
</dbReference>
<reference evidence="1 2" key="1">
    <citation type="submission" date="2006-02" db="EMBL/GenBank/DDBJ databases">
        <authorList>
            <person name="Waterbury J."/>
            <person name="Ferriera S."/>
            <person name="Johnson J."/>
            <person name="Kravitz S."/>
            <person name="Halpern A."/>
            <person name="Remington K."/>
            <person name="Beeson K."/>
            <person name="Tran B."/>
            <person name="Rogers Y.-H."/>
            <person name="Friedman R."/>
            <person name="Venter J.C."/>
        </authorList>
    </citation>
    <scope>NUCLEOTIDE SEQUENCE [LARGE SCALE GENOMIC DNA]</scope>
    <source>
        <strain evidence="1 2">Nb-231</strain>
    </source>
</reference>
<protein>
    <recommendedName>
        <fullName evidence="3">Phytochrome sensor protein</fullName>
    </recommendedName>
</protein>
<evidence type="ECO:0000313" key="2">
    <source>
        <dbReference type="Proteomes" id="UP000003374"/>
    </source>
</evidence>
<proteinExistence type="predicted"/>
<dbReference type="InterPro" id="IPR029016">
    <property type="entry name" value="GAF-like_dom_sf"/>
</dbReference>